<gene>
    <name evidence="1" type="ORF">ONB1V03_LOCUS19316</name>
</gene>
<evidence type="ECO:0000313" key="1">
    <source>
        <dbReference type="EMBL" id="CAD7662756.1"/>
    </source>
</evidence>
<keyword evidence="2" id="KW-1185">Reference proteome</keyword>
<reference evidence="1" key="1">
    <citation type="submission" date="2020-11" db="EMBL/GenBank/DDBJ databases">
        <authorList>
            <person name="Tran Van P."/>
        </authorList>
    </citation>
    <scope>NUCLEOTIDE SEQUENCE</scope>
</reference>
<dbReference type="EMBL" id="CAJPVJ010029246">
    <property type="protein sequence ID" value="CAG2179893.1"/>
    <property type="molecule type" value="Genomic_DNA"/>
</dbReference>
<name>A0A7R9MMT5_9ACAR</name>
<dbReference type="EMBL" id="OC944071">
    <property type="protein sequence ID" value="CAD7662756.1"/>
    <property type="molecule type" value="Genomic_DNA"/>
</dbReference>
<protein>
    <submittedName>
        <fullName evidence="1">Uncharacterized protein</fullName>
    </submittedName>
</protein>
<proteinExistence type="predicted"/>
<evidence type="ECO:0000313" key="2">
    <source>
        <dbReference type="Proteomes" id="UP000728032"/>
    </source>
</evidence>
<accession>A0A7R9MMT5</accession>
<sequence>MDAMDRHAVHMDVHTIRFLKITNNDGLGSDEDWMCSERDHKNDDTLDVNHWVLTVHQYEQLIF</sequence>
<organism evidence="1">
    <name type="scientific">Oppiella nova</name>
    <dbReference type="NCBI Taxonomy" id="334625"/>
    <lineage>
        <taxon>Eukaryota</taxon>
        <taxon>Metazoa</taxon>
        <taxon>Ecdysozoa</taxon>
        <taxon>Arthropoda</taxon>
        <taxon>Chelicerata</taxon>
        <taxon>Arachnida</taxon>
        <taxon>Acari</taxon>
        <taxon>Acariformes</taxon>
        <taxon>Sarcoptiformes</taxon>
        <taxon>Oribatida</taxon>
        <taxon>Brachypylina</taxon>
        <taxon>Oppioidea</taxon>
        <taxon>Oppiidae</taxon>
        <taxon>Oppiella</taxon>
    </lineage>
</organism>
<dbReference type="AlphaFoldDB" id="A0A7R9MMT5"/>
<dbReference type="Proteomes" id="UP000728032">
    <property type="component" value="Unassembled WGS sequence"/>
</dbReference>